<feature type="domain" description="RCK C-terminal" evidence="8">
    <location>
        <begin position="136"/>
        <end position="216"/>
    </location>
</feature>
<evidence type="ECO:0000256" key="4">
    <source>
        <dbReference type="ARBA" id="ARBA00022958"/>
    </source>
</evidence>
<dbReference type="InterPro" id="IPR006036">
    <property type="entry name" value="K_uptake_TrkA"/>
</dbReference>
<dbReference type="AlphaFoldDB" id="E3GX52"/>
<name>E3GX52_METFV</name>
<evidence type="ECO:0000259" key="8">
    <source>
        <dbReference type="PROSITE" id="PS51202"/>
    </source>
</evidence>
<dbReference type="Proteomes" id="UP000002315">
    <property type="component" value="Chromosome"/>
</dbReference>
<dbReference type="GO" id="GO:0005886">
    <property type="term" value="C:plasma membrane"/>
    <property type="evidence" value="ECO:0007669"/>
    <property type="project" value="InterPro"/>
</dbReference>
<evidence type="ECO:0000256" key="3">
    <source>
        <dbReference type="ARBA" id="ARBA00022538"/>
    </source>
</evidence>
<dbReference type="EMBL" id="CP002278">
    <property type="protein sequence ID" value="ADP78047.1"/>
    <property type="molecule type" value="Genomic_DNA"/>
</dbReference>
<protein>
    <submittedName>
        <fullName evidence="9">TrkA-N domain protein</fullName>
    </submittedName>
</protein>
<sequence>MYVVIMGGGRVGSTLADLLTSDGHEVTVIERDKERCKKLESELNIPVICGKGTERNILESAGIENADVFVAATGSDEANLMGCILAKKYNVPKTIARVNNPENEDTFRDVGIDHVISPERSAAGYLEKYITRPKVVDLIVLGRGEAEILELVVKNKEVVGKNVEELSPTKDYIIAAIYSNDEIKIPQPNTKIKENDRLLVLAKSDAIQEVTNLFSG</sequence>
<dbReference type="InterPro" id="IPR036291">
    <property type="entry name" value="NAD(P)-bd_dom_sf"/>
</dbReference>
<keyword evidence="5" id="KW-0520">NAD</keyword>
<evidence type="ECO:0000256" key="2">
    <source>
        <dbReference type="ARBA" id="ARBA00022448"/>
    </source>
</evidence>
<dbReference type="PROSITE" id="PS51202">
    <property type="entry name" value="RCK_C"/>
    <property type="match status" value="1"/>
</dbReference>
<keyword evidence="10" id="KW-1185">Reference proteome</keyword>
<evidence type="ECO:0000256" key="6">
    <source>
        <dbReference type="ARBA" id="ARBA00023065"/>
    </source>
</evidence>
<keyword evidence="3" id="KW-0633">Potassium transport</keyword>
<dbReference type="InterPro" id="IPR036721">
    <property type="entry name" value="RCK_C_sf"/>
</dbReference>
<dbReference type="PANTHER" id="PTHR43833:SF5">
    <property type="entry name" value="TRK SYSTEM POTASSIUM UPTAKE PROTEIN TRKA"/>
    <property type="match status" value="1"/>
</dbReference>
<evidence type="ECO:0000313" key="9">
    <source>
        <dbReference type="EMBL" id="ADP78047.1"/>
    </source>
</evidence>
<dbReference type="Gene3D" id="3.30.70.1450">
    <property type="entry name" value="Regulator of K+ conductance, C-terminal domain"/>
    <property type="match status" value="1"/>
</dbReference>
<dbReference type="PRINTS" id="PR00335">
    <property type="entry name" value="KUPTAKETRKA"/>
</dbReference>
<dbReference type="SUPFAM" id="SSF51735">
    <property type="entry name" value="NAD(P)-binding Rossmann-fold domains"/>
    <property type="match status" value="1"/>
</dbReference>
<evidence type="ECO:0000256" key="5">
    <source>
        <dbReference type="ARBA" id="ARBA00023027"/>
    </source>
</evidence>
<evidence type="ECO:0000256" key="1">
    <source>
        <dbReference type="ARBA" id="ARBA00003660"/>
    </source>
</evidence>
<dbReference type="Pfam" id="PF02080">
    <property type="entry name" value="TrkA_C"/>
    <property type="match status" value="1"/>
</dbReference>
<proteinExistence type="predicted"/>
<dbReference type="InterPro" id="IPR003148">
    <property type="entry name" value="RCK_N"/>
</dbReference>
<evidence type="ECO:0000259" key="7">
    <source>
        <dbReference type="PROSITE" id="PS51201"/>
    </source>
</evidence>
<organism evidence="9 10">
    <name type="scientific">Methanothermus fervidus (strain ATCC 43054 / DSM 2088 / JCM 10308 / V24 S)</name>
    <dbReference type="NCBI Taxonomy" id="523846"/>
    <lineage>
        <taxon>Archaea</taxon>
        <taxon>Methanobacteriati</taxon>
        <taxon>Methanobacteriota</taxon>
        <taxon>Methanomada group</taxon>
        <taxon>Methanobacteria</taxon>
        <taxon>Methanobacteriales</taxon>
        <taxon>Methanothermaceae</taxon>
        <taxon>Methanothermus</taxon>
    </lineage>
</organism>
<accession>E3GX52</accession>
<dbReference type="OrthoDB" id="24929at2157"/>
<keyword evidence="2" id="KW-0813">Transport</keyword>
<dbReference type="Pfam" id="PF02254">
    <property type="entry name" value="TrkA_N"/>
    <property type="match status" value="1"/>
</dbReference>
<dbReference type="HOGENOM" id="CLU_046525_2_3_2"/>
<reference evidence="9 10" key="1">
    <citation type="journal article" date="2010" name="Stand. Genomic Sci.">
        <title>Complete genome sequence of Methanothermus fervidus type strain (V24S).</title>
        <authorList>
            <person name="Anderson I."/>
            <person name="Djao O.D."/>
            <person name="Misra M."/>
            <person name="Chertkov O."/>
            <person name="Nolan M."/>
            <person name="Lucas S."/>
            <person name="Lapidus A."/>
            <person name="Del Rio T.G."/>
            <person name="Tice H."/>
            <person name="Cheng J.F."/>
            <person name="Tapia R."/>
            <person name="Han C."/>
            <person name="Goodwin L."/>
            <person name="Pitluck S."/>
            <person name="Liolios K."/>
            <person name="Ivanova N."/>
            <person name="Mavromatis K."/>
            <person name="Mikhailova N."/>
            <person name="Pati A."/>
            <person name="Brambilla E."/>
            <person name="Chen A."/>
            <person name="Palaniappan K."/>
            <person name="Land M."/>
            <person name="Hauser L."/>
            <person name="Chang Y.J."/>
            <person name="Jeffries C.D."/>
            <person name="Sikorski J."/>
            <person name="Spring S."/>
            <person name="Rohde M."/>
            <person name="Eichinger K."/>
            <person name="Huber H."/>
            <person name="Wirth R."/>
            <person name="Goker M."/>
            <person name="Detter J.C."/>
            <person name="Woyke T."/>
            <person name="Bristow J."/>
            <person name="Eisen J.A."/>
            <person name="Markowitz V."/>
            <person name="Hugenholtz P."/>
            <person name="Klenk H.P."/>
            <person name="Kyrpides N.C."/>
        </authorList>
    </citation>
    <scope>NUCLEOTIDE SEQUENCE [LARGE SCALE GENOMIC DNA]</scope>
    <source>
        <strain evidence="10">ATCC 43054 / DSM 2088 / JCM 10308 / V24 S</strain>
    </source>
</reference>
<gene>
    <name evidence="9" type="ordered locus">Mfer_1261</name>
</gene>
<comment type="function">
    <text evidence="1">Part of a potassium transport system.</text>
</comment>
<dbReference type="SUPFAM" id="SSF116726">
    <property type="entry name" value="TrkA C-terminal domain-like"/>
    <property type="match status" value="1"/>
</dbReference>
<evidence type="ECO:0000313" key="10">
    <source>
        <dbReference type="Proteomes" id="UP000002315"/>
    </source>
</evidence>
<dbReference type="KEGG" id="mfv:Mfer_1261"/>
<dbReference type="PANTHER" id="PTHR43833">
    <property type="entry name" value="POTASSIUM CHANNEL PROTEIN 2-RELATED-RELATED"/>
    <property type="match status" value="1"/>
</dbReference>
<feature type="domain" description="RCK N-terminal" evidence="7">
    <location>
        <begin position="1"/>
        <end position="116"/>
    </location>
</feature>
<dbReference type="InterPro" id="IPR006037">
    <property type="entry name" value="RCK_C"/>
</dbReference>
<keyword evidence="4" id="KW-0630">Potassium</keyword>
<dbReference type="STRING" id="523846.Mfer_1261"/>
<dbReference type="InterPro" id="IPR050721">
    <property type="entry name" value="Trk_Ktr_HKT_K-transport"/>
</dbReference>
<keyword evidence="6" id="KW-0406">Ion transport</keyword>
<dbReference type="PROSITE" id="PS51201">
    <property type="entry name" value="RCK_N"/>
    <property type="match status" value="1"/>
</dbReference>
<dbReference type="Gene3D" id="3.40.50.720">
    <property type="entry name" value="NAD(P)-binding Rossmann-like Domain"/>
    <property type="match status" value="1"/>
</dbReference>
<dbReference type="GO" id="GO:0015079">
    <property type="term" value="F:potassium ion transmembrane transporter activity"/>
    <property type="evidence" value="ECO:0007669"/>
    <property type="project" value="InterPro"/>
</dbReference>